<gene>
    <name evidence="2" type="ORF">NEOLI_005153</name>
</gene>
<protein>
    <submittedName>
        <fullName evidence="2">Uncharacterized protein</fullName>
    </submittedName>
</protein>
<dbReference type="EMBL" id="LXFE01001228">
    <property type="protein sequence ID" value="OLL23801.1"/>
    <property type="molecule type" value="Genomic_DNA"/>
</dbReference>
<sequence>MKFLGLLLYLLIHIALCAADKYDYFTLYVNNDATTCGRVVQSILTVGPSTNGCTTLFIDFHGNLRASSGDRNLNDHVAIFNGDYWGFFSPSTKSRSYFSVKPLNNNHEHIYLYYQDKRLDWYPDYLRSDESIIKPSSKGPNSCQPLNGFY</sequence>
<proteinExistence type="predicted"/>
<feature type="signal peptide" evidence="1">
    <location>
        <begin position="1"/>
        <end position="19"/>
    </location>
</feature>
<keyword evidence="3" id="KW-1185">Reference proteome</keyword>
<evidence type="ECO:0000313" key="2">
    <source>
        <dbReference type="EMBL" id="OLL23801.1"/>
    </source>
</evidence>
<evidence type="ECO:0000256" key="1">
    <source>
        <dbReference type="SAM" id="SignalP"/>
    </source>
</evidence>
<feature type="chain" id="PRO_5013341499" evidence="1">
    <location>
        <begin position="20"/>
        <end position="150"/>
    </location>
</feature>
<accession>A0A1U7LMQ6</accession>
<dbReference type="Proteomes" id="UP000186594">
    <property type="component" value="Unassembled WGS sequence"/>
</dbReference>
<reference evidence="2 3" key="1">
    <citation type="submission" date="2016-04" db="EMBL/GenBank/DDBJ databases">
        <title>Evolutionary innovation and constraint leading to complex multicellularity in the Ascomycota.</title>
        <authorList>
            <person name="Cisse O."/>
            <person name="Nguyen A."/>
            <person name="Hewitt D.A."/>
            <person name="Jedd G."/>
            <person name="Stajich J.E."/>
        </authorList>
    </citation>
    <scope>NUCLEOTIDE SEQUENCE [LARGE SCALE GENOMIC DNA]</scope>
    <source>
        <strain evidence="2 3">DAH-3</strain>
    </source>
</reference>
<comment type="caution">
    <text evidence="2">The sequence shown here is derived from an EMBL/GenBank/DDBJ whole genome shotgun (WGS) entry which is preliminary data.</text>
</comment>
<evidence type="ECO:0000313" key="3">
    <source>
        <dbReference type="Proteomes" id="UP000186594"/>
    </source>
</evidence>
<organism evidence="2 3">
    <name type="scientific">Neolecta irregularis (strain DAH-3)</name>
    <dbReference type="NCBI Taxonomy" id="1198029"/>
    <lineage>
        <taxon>Eukaryota</taxon>
        <taxon>Fungi</taxon>
        <taxon>Dikarya</taxon>
        <taxon>Ascomycota</taxon>
        <taxon>Taphrinomycotina</taxon>
        <taxon>Neolectales</taxon>
        <taxon>Neolectaceae</taxon>
        <taxon>Neolecta</taxon>
    </lineage>
</organism>
<name>A0A1U7LMQ6_NEOID</name>
<dbReference type="AlphaFoldDB" id="A0A1U7LMQ6"/>
<keyword evidence="1" id="KW-0732">Signal</keyword>